<dbReference type="GO" id="GO:0006432">
    <property type="term" value="P:phenylalanyl-tRNA aminoacylation"/>
    <property type="evidence" value="ECO:0007669"/>
    <property type="project" value="InterPro"/>
</dbReference>
<evidence type="ECO:0000256" key="18">
    <source>
        <dbReference type="ARBA" id="ARBA00049255"/>
    </source>
</evidence>
<dbReference type="InterPro" id="IPR002547">
    <property type="entry name" value="tRNA-bd_dom"/>
</dbReference>
<evidence type="ECO:0000256" key="2">
    <source>
        <dbReference type="ARBA" id="ARBA00004496"/>
    </source>
</evidence>
<evidence type="ECO:0000256" key="12">
    <source>
        <dbReference type="ARBA" id="ARBA00022840"/>
    </source>
</evidence>
<evidence type="ECO:0000256" key="15">
    <source>
        <dbReference type="ARBA" id="ARBA00022917"/>
    </source>
</evidence>
<dbReference type="InterPro" id="IPR005146">
    <property type="entry name" value="B3/B4_tRNA-bd"/>
</dbReference>
<reference evidence="24" key="1">
    <citation type="submission" date="2025-08" db="UniProtKB">
        <authorList>
            <consortium name="RefSeq"/>
        </authorList>
    </citation>
    <scope>IDENTIFICATION</scope>
</reference>
<keyword evidence="11" id="KW-0547">Nucleotide-binding</keyword>
<dbReference type="PANTHER" id="PTHR10947">
    <property type="entry name" value="PHENYLALANYL-TRNA SYNTHETASE BETA CHAIN AND LEUCINE-RICH REPEAT-CONTAINING PROTEIN 47"/>
    <property type="match status" value="1"/>
</dbReference>
<dbReference type="SMART" id="SM00874">
    <property type="entry name" value="B5"/>
    <property type="match status" value="1"/>
</dbReference>
<dbReference type="Proteomes" id="UP000079169">
    <property type="component" value="Unplaced"/>
</dbReference>
<dbReference type="InterPro" id="IPR012340">
    <property type="entry name" value="NA-bd_OB-fold"/>
</dbReference>
<keyword evidence="14 19" id="KW-0694">RNA-binding</keyword>
<dbReference type="Gene3D" id="2.40.50.140">
    <property type="entry name" value="Nucleic acid-binding proteins"/>
    <property type="match status" value="1"/>
</dbReference>
<evidence type="ECO:0000256" key="16">
    <source>
        <dbReference type="ARBA" id="ARBA00023146"/>
    </source>
</evidence>
<keyword evidence="15" id="KW-0648">Protein biosynthesis</keyword>
<evidence type="ECO:0000256" key="5">
    <source>
        <dbReference type="ARBA" id="ARBA00012814"/>
    </source>
</evidence>
<dbReference type="OMA" id="PSPLWMQ"/>
<keyword evidence="23" id="KW-1185">Reference proteome</keyword>
<comment type="cofactor">
    <cofactor evidence="1">
        <name>Mg(2+)</name>
        <dbReference type="ChEBI" id="CHEBI:18420"/>
    </cofactor>
</comment>
<dbReference type="STRING" id="121845.A0A1S4END3"/>
<dbReference type="Gene3D" id="3.30.930.10">
    <property type="entry name" value="Bira Bifunctional Protein, Domain 2"/>
    <property type="match status" value="1"/>
</dbReference>
<dbReference type="Gene3D" id="3.50.40.10">
    <property type="entry name" value="Phenylalanyl-trna Synthetase, Chain B, domain 3"/>
    <property type="match status" value="1"/>
</dbReference>
<evidence type="ECO:0000256" key="14">
    <source>
        <dbReference type="ARBA" id="ARBA00022884"/>
    </source>
</evidence>
<keyword evidence="7" id="KW-0963">Cytoplasm</keyword>
<protein>
    <recommendedName>
        <fullName evidence="6">Phenylalanine--tRNA ligase beta subunit</fullName>
        <ecNumber evidence="5">6.1.1.20</ecNumber>
    </recommendedName>
    <alternativeName>
        <fullName evidence="17">Phenylalanyl-tRNA synthetase beta subunit</fullName>
    </alternativeName>
</protein>
<dbReference type="FunFam" id="3.30.56.10:FF:000002">
    <property type="entry name" value="Phenylalanine--tRNA ligase beta subunit"/>
    <property type="match status" value="1"/>
</dbReference>
<dbReference type="SUPFAM" id="SSF50249">
    <property type="entry name" value="Nucleic acid-binding proteins"/>
    <property type="match status" value="1"/>
</dbReference>
<name>A0A1S4END3_DIACI</name>
<feature type="domain" description="B5" evidence="22">
    <location>
        <begin position="406"/>
        <end position="481"/>
    </location>
</feature>
<accession>A0A1S4END3</accession>
<evidence type="ECO:0000256" key="4">
    <source>
        <dbReference type="ARBA" id="ARBA00011209"/>
    </source>
</evidence>
<dbReference type="GeneID" id="108253722"/>
<dbReference type="GO" id="GO:0004826">
    <property type="term" value="F:phenylalanine-tRNA ligase activity"/>
    <property type="evidence" value="ECO:0007669"/>
    <property type="project" value="UniProtKB-EC"/>
</dbReference>
<dbReference type="SUPFAM" id="SSF56037">
    <property type="entry name" value="PheT/TilS domain"/>
    <property type="match status" value="1"/>
</dbReference>
<evidence type="ECO:0000259" key="20">
    <source>
        <dbReference type="PROSITE" id="PS50886"/>
    </source>
</evidence>
<dbReference type="SUPFAM" id="SSF54991">
    <property type="entry name" value="Anticodon-binding domain of PheRS"/>
    <property type="match status" value="1"/>
</dbReference>
<comment type="similarity">
    <text evidence="3">Belongs to the phenylalanyl-tRNA synthetase beta subunit family. Type 1 subfamily.</text>
</comment>
<evidence type="ECO:0000256" key="8">
    <source>
        <dbReference type="ARBA" id="ARBA00022555"/>
    </source>
</evidence>
<evidence type="ECO:0000313" key="24">
    <source>
        <dbReference type="RefSeq" id="XP_017303693.1"/>
    </source>
</evidence>
<dbReference type="AlphaFoldDB" id="A0A1S4END3"/>
<dbReference type="InterPro" id="IPR036690">
    <property type="entry name" value="Fdx_antiC-bd_sf"/>
</dbReference>
<dbReference type="Pfam" id="PF01588">
    <property type="entry name" value="tRNA_bind"/>
    <property type="match status" value="1"/>
</dbReference>
<sequence>MQIPENWLRTIINPKLSSNDLANLLTMSGLETEKIETNIPIFSKIIIGKIINIIKHPDIDNFNICKVDTYKNILDIVCNIPNIRVGLKVPCAIIGSSLLCINKKKSFIINIEKKYKIKSYGLLCSEYDLKINNKNKYLFELPEDAPIGKNFYDYYKFNNLKFVIKLTPNRGDCLSLLGIAREISILSNTPLKLLNTKITLPNYKEILPVKISAIDLCGRFSGRIIRGINPKALTPKWMKIRLEDSGQKLVSVLHDITNYVMLELGIPINIFDLSKISGELNIRWGNIGETIKISNDLIIKIDKNIGIISDNFKIISLSGIINGFDASVTLNTKDIYLGVAFWWPNSIRGKSNHYNLVTESSYRFERGIDFSKTIKCLERVTNLIIEICGTSSSKISQIDDQIINIPVRKEIKVRSERVIKILGIKLTNQEISNIFIRLKFHFIQKNNIFLVIPPAHRFDLEIEEDIIEEIIRIYGFENIPISLPITVSKISPIKEGYQSLFSIRHQLAFADYQEVINYSFIEDSLEKDFSQNINNYPIELLNPISKKFNTMRSTLIGSLVNNICYNLKRKLERIRLFEIANVYLHDKFIKDSPFTVSGYKELKKIAVIAYGPLLEPQWGEENRNIDYFDLKNDLENLFFPIKLNFLKINNSILHPNRSALIFKKTKNIGFIGEIHPILQQKYDLPLAPIFFEVDALELQKRQIPNYIQISKFPNVVRDIVFIFNKNINLQDVMDTMFFEKNNNSNCFIIQSISLFDKYCGKKLKDNEKSFAFRCILQDPKKTLKNNIINNAINALINSVCKNFNAKLRN</sequence>
<dbReference type="PANTHER" id="PTHR10947:SF0">
    <property type="entry name" value="PHENYLALANINE--TRNA LIGASE BETA SUBUNIT"/>
    <property type="match status" value="1"/>
</dbReference>
<evidence type="ECO:0000313" key="23">
    <source>
        <dbReference type="Proteomes" id="UP000079169"/>
    </source>
</evidence>
<keyword evidence="12" id="KW-0067">ATP-binding</keyword>
<evidence type="ECO:0000256" key="19">
    <source>
        <dbReference type="PROSITE-ProRule" id="PRU00209"/>
    </source>
</evidence>
<evidence type="ECO:0000259" key="22">
    <source>
        <dbReference type="PROSITE" id="PS51483"/>
    </source>
</evidence>
<evidence type="ECO:0000256" key="3">
    <source>
        <dbReference type="ARBA" id="ARBA00008653"/>
    </source>
</evidence>
<evidence type="ECO:0000256" key="11">
    <source>
        <dbReference type="ARBA" id="ARBA00022741"/>
    </source>
</evidence>
<dbReference type="RefSeq" id="XP_017303693.1">
    <property type="nucleotide sequence ID" value="XM_017448204.2"/>
</dbReference>
<evidence type="ECO:0000256" key="6">
    <source>
        <dbReference type="ARBA" id="ARBA00017032"/>
    </source>
</evidence>
<dbReference type="GO" id="GO:0000049">
    <property type="term" value="F:tRNA binding"/>
    <property type="evidence" value="ECO:0007669"/>
    <property type="project" value="UniProtKB-UniRule"/>
</dbReference>
<dbReference type="CDD" id="cd00769">
    <property type="entry name" value="PheRS_beta_core"/>
    <property type="match status" value="1"/>
</dbReference>
<comment type="catalytic activity">
    <reaction evidence="18">
        <text>tRNA(Phe) + L-phenylalanine + ATP = L-phenylalanyl-tRNA(Phe) + AMP + diphosphate + H(+)</text>
        <dbReference type="Rhea" id="RHEA:19413"/>
        <dbReference type="Rhea" id="RHEA-COMP:9668"/>
        <dbReference type="Rhea" id="RHEA-COMP:9699"/>
        <dbReference type="ChEBI" id="CHEBI:15378"/>
        <dbReference type="ChEBI" id="CHEBI:30616"/>
        <dbReference type="ChEBI" id="CHEBI:33019"/>
        <dbReference type="ChEBI" id="CHEBI:58095"/>
        <dbReference type="ChEBI" id="CHEBI:78442"/>
        <dbReference type="ChEBI" id="CHEBI:78531"/>
        <dbReference type="ChEBI" id="CHEBI:456215"/>
        <dbReference type="EC" id="6.1.1.20"/>
    </reaction>
</comment>
<keyword evidence="9" id="KW-0436">Ligase</keyword>
<evidence type="ECO:0000256" key="7">
    <source>
        <dbReference type="ARBA" id="ARBA00022490"/>
    </source>
</evidence>
<dbReference type="InterPro" id="IPR005121">
    <property type="entry name" value="Fdx_antiC-bd"/>
</dbReference>
<evidence type="ECO:0000256" key="13">
    <source>
        <dbReference type="ARBA" id="ARBA00022842"/>
    </source>
</evidence>
<keyword evidence="8 19" id="KW-0820">tRNA-binding</keyword>
<dbReference type="Pfam" id="PF17759">
    <property type="entry name" value="tRNA_synthFbeta"/>
    <property type="match status" value="1"/>
</dbReference>
<dbReference type="InterPro" id="IPR004532">
    <property type="entry name" value="Phe-tRNA-ligase_IIc_bsu_bact"/>
</dbReference>
<dbReference type="EC" id="6.1.1.20" evidence="5"/>
<dbReference type="GO" id="GO:0000287">
    <property type="term" value="F:magnesium ion binding"/>
    <property type="evidence" value="ECO:0007669"/>
    <property type="project" value="InterPro"/>
</dbReference>
<dbReference type="Gene3D" id="3.30.56.10">
    <property type="match status" value="2"/>
</dbReference>
<evidence type="ECO:0000256" key="9">
    <source>
        <dbReference type="ARBA" id="ARBA00022598"/>
    </source>
</evidence>
<dbReference type="Gene3D" id="3.30.70.380">
    <property type="entry name" value="Ferrodoxin-fold anticodon-binding domain"/>
    <property type="match status" value="1"/>
</dbReference>
<dbReference type="InterPro" id="IPR005147">
    <property type="entry name" value="tRNA_synthase_B5-dom"/>
</dbReference>
<dbReference type="SMART" id="SM00873">
    <property type="entry name" value="B3_4"/>
    <property type="match status" value="1"/>
</dbReference>
<dbReference type="SUPFAM" id="SSF55681">
    <property type="entry name" value="Class II aaRS and biotin synthetases"/>
    <property type="match status" value="1"/>
</dbReference>
<keyword evidence="10" id="KW-0479">Metal-binding</keyword>
<dbReference type="CDD" id="cd02796">
    <property type="entry name" value="tRNA_bind_bactPheRS"/>
    <property type="match status" value="1"/>
</dbReference>
<keyword evidence="16" id="KW-0030">Aminoacyl-tRNA synthetase</keyword>
<dbReference type="GO" id="GO:0009328">
    <property type="term" value="C:phenylalanine-tRNA ligase complex"/>
    <property type="evidence" value="ECO:0007669"/>
    <property type="project" value="TreeGrafter"/>
</dbReference>
<dbReference type="SUPFAM" id="SSF46955">
    <property type="entry name" value="Putative DNA-binding domain"/>
    <property type="match status" value="1"/>
</dbReference>
<dbReference type="InterPro" id="IPR033714">
    <property type="entry name" value="tRNA_bind_bactPheRS"/>
</dbReference>
<dbReference type="InterPro" id="IPR020825">
    <property type="entry name" value="Phe-tRNA_synthase-like_B3/B4"/>
</dbReference>
<dbReference type="NCBIfam" id="TIGR00472">
    <property type="entry name" value="pheT_bact"/>
    <property type="match status" value="1"/>
</dbReference>
<dbReference type="InterPro" id="IPR045060">
    <property type="entry name" value="Phe-tRNA-ligase_IIc_bsu"/>
</dbReference>
<dbReference type="InterPro" id="IPR045864">
    <property type="entry name" value="aa-tRNA-synth_II/BPL/LPL"/>
</dbReference>
<proteinExistence type="inferred from homology"/>
<dbReference type="PaxDb" id="121845-A0A1S4END3"/>
<dbReference type="HAMAP" id="MF_00283">
    <property type="entry name" value="Phe_tRNA_synth_beta1"/>
    <property type="match status" value="1"/>
</dbReference>
<dbReference type="PROSITE" id="PS51447">
    <property type="entry name" value="FDX_ACB"/>
    <property type="match status" value="1"/>
</dbReference>
<dbReference type="GO" id="GO:0005524">
    <property type="term" value="F:ATP binding"/>
    <property type="evidence" value="ECO:0007669"/>
    <property type="project" value="UniProtKB-KW"/>
</dbReference>
<comment type="subunit">
    <text evidence="4">Tetramer of two alpha and two beta subunits.</text>
</comment>
<evidence type="ECO:0000256" key="10">
    <source>
        <dbReference type="ARBA" id="ARBA00022723"/>
    </source>
</evidence>
<dbReference type="Pfam" id="PF03484">
    <property type="entry name" value="B5"/>
    <property type="match status" value="1"/>
</dbReference>
<keyword evidence="13" id="KW-0460">Magnesium</keyword>
<gene>
    <name evidence="24" type="primary">LOC108253722</name>
</gene>
<dbReference type="Pfam" id="PF03147">
    <property type="entry name" value="FDX-ACB"/>
    <property type="match status" value="1"/>
</dbReference>
<comment type="subcellular location">
    <subcellularLocation>
        <location evidence="2">Cytoplasm</location>
    </subcellularLocation>
</comment>
<dbReference type="InterPro" id="IPR041616">
    <property type="entry name" value="PheRS_beta_core"/>
</dbReference>
<dbReference type="InterPro" id="IPR009061">
    <property type="entry name" value="DNA-bd_dom_put_sf"/>
</dbReference>
<evidence type="ECO:0000259" key="21">
    <source>
        <dbReference type="PROSITE" id="PS51447"/>
    </source>
</evidence>
<feature type="domain" description="FDX-ACB" evidence="21">
    <location>
        <begin position="710"/>
        <end position="808"/>
    </location>
</feature>
<evidence type="ECO:0000256" key="1">
    <source>
        <dbReference type="ARBA" id="ARBA00001946"/>
    </source>
</evidence>
<dbReference type="KEGG" id="dci:108253722"/>
<feature type="domain" description="TRNA-binding" evidence="20">
    <location>
        <begin position="39"/>
        <end position="152"/>
    </location>
</feature>
<dbReference type="PROSITE" id="PS50886">
    <property type="entry name" value="TRBD"/>
    <property type="match status" value="1"/>
</dbReference>
<dbReference type="Pfam" id="PF03483">
    <property type="entry name" value="B3_4"/>
    <property type="match status" value="1"/>
</dbReference>
<organism evidence="23 24">
    <name type="scientific">Diaphorina citri</name>
    <name type="common">Asian citrus psyllid</name>
    <dbReference type="NCBI Taxonomy" id="121845"/>
    <lineage>
        <taxon>Eukaryota</taxon>
        <taxon>Metazoa</taxon>
        <taxon>Ecdysozoa</taxon>
        <taxon>Arthropoda</taxon>
        <taxon>Hexapoda</taxon>
        <taxon>Insecta</taxon>
        <taxon>Pterygota</taxon>
        <taxon>Neoptera</taxon>
        <taxon>Paraneoptera</taxon>
        <taxon>Hemiptera</taxon>
        <taxon>Sternorrhyncha</taxon>
        <taxon>Psylloidea</taxon>
        <taxon>Psyllidae</taxon>
        <taxon>Diaphorininae</taxon>
        <taxon>Diaphorina</taxon>
    </lineage>
</organism>
<dbReference type="SMART" id="SM00896">
    <property type="entry name" value="FDX-ACB"/>
    <property type="match status" value="1"/>
</dbReference>
<dbReference type="PROSITE" id="PS51483">
    <property type="entry name" value="B5"/>
    <property type="match status" value="1"/>
</dbReference>
<evidence type="ECO:0000256" key="17">
    <source>
        <dbReference type="ARBA" id="ARBA00033189"/>
    </source>
</evidence>